<dbReference type="InterPro" id="IPR000847">
    <property type="entry name" value="LysR_HTH_N"/>
</dbReference>
<proteinExistence type="inferred from homology"/>
<dbReference type="EMBL" id="JAVDPW010000003">
    <property type="protein sequence ID" value="MDR6289780.1"/>
    <property type="molecule type" value="Genomic_DNA"/>
</dbReference>
<dbReference type="GO" id="GO:0003677">
    <property type="term" value="F:DNA binding"/>
    <property type="evidence" value="ECO:0007669"/>
    <property type="project" value="UniProtKB-KW"/>
</dbReference>
<dbReference type="Pfam" id="PF03466">
    <property type="entry name" value="LysR_substrate"/>
    <property type="match status" value="1"/>
</dbReference>
<evidence type="ECO:0000313" key="7">
    <source>
        <dbReference type="Proteomes" id="UP001262410"/>
    </source>
</evidence>
<dbReference type="InterPro" id="IPR036388">
    <property type="entry name" value="WH-like_DNA-bd_sf"/>
</dbReference>
<keyword evidence="7" id="KW-1185">Reference proteome</keyword>
<dbReference type="InterPro" id="IPR036390">
    <property type="entry name" value="WH_DNA-bd_sf"/>
</dbReference>
<evidence type="ECO:0000313" key="6">
    <source>
        <dbReference type="EMBL" id="MDR6289780.1"/>
    </source>
</evidence>
<keyword evidence="2" id="KW-0805">Transcription regulation</keyword>
<dbReference type="PANTHER" id="PTHR30537">
    <property type="entry name" value="HTH-TYPE TRANSCRIPTIONAL REGULATOR"/>
    <property type="match status" value="1"/>
</dbReference>
<accession>A0ABU1JME9</accession>
<dbReference type="Pfam" id="PF00126">
    <property type="entry name" value="HTH_1"/>
    <property type="match status" value="1"/>
</dbReference>
<keyword evidence="3 6" id="KW-0238">DNA-binding</keyword>
<dbReference type="InterPro" id="IPR005119">
    <property type="entry name" value="LysR_subst-bd"/>
</dbReference>
<gene>
    <name evidence="6" type="ORF">E9232_002295</name>
</gene>
<comment type="similarity">
    <text evidence="1">Belongs to the LysR transcriptional regulatory family.</text>
</comment>
<comment type="caution">
    <text evidence="6">The sequence shown here is derived from an EMBL/GenBank/DDBJ whole genome shotgun (WGS) entry which is preliminary data.</text>
</comment>
<name>A0ABU1JME9_9PROT</name>
<evidence type="ECO:0000256" key="1">
    <source>
        <dbReference type="ARBA" id="ARBA00009437"/>
    </source>
</evidence>
<dbReference type="SUPFAM" id="SSF53850">
    <property type="entry name" value="Periplasmic binding protein-like II"/>
    <property type="match status" value="1"/>
</dbReference>
<evidence type="ECO:0000256" key="3">
    <source>
        <dbReference type="ARBA" id="ARBA00023125"/>
    </source>
</evidence>
<evidence type="ECO:0000256" key="2">
    <source>
        <dbReference type="ARBA" id="ARBA00023015"/>
    </source>
</evidence>
<keyword evidence="4" id="KW-0804">Transcription</keyword>
<dbReference type="Gene3D" id="1.10.10.10">
    <property type="entry name" value="Winged helix-like DNA-binding domain superfamily/Winged helix DNA-binding domain"/>
    <property type="match status" value="1"/>
</dbReference>
<dbReference type="PANTHER" id="PTHR30537:SF79">
    <property type="entry name" value="TRANSCRIPTIONAL REGULATOR-RELATED"/>
    <property type="match status" value="1"/>
</dbReference>
<feature type="domain" description="HTH lysR-type" evidence="5">
    <location>
        <begin position="6"/>
        <end position="63"/>
    </location>
</feature>
<dbReference type="InterPro" id="IPR058163">
    <property type="entry name" value="LysR-type_TF_proteobact-type"/>
</dbReference>
<dbReference type="PROSITE" id="PS50931">
    <property type="entry name" value="HTH_LYSR"/>
    <property type="match status" value="1"/>
</dbReference>
<reference evidence="6 7" key="1">
    <citation type="submission" date="2023-07" db="EMBL/GenBank/DDBJ databases">
        <title>Sorghum-associated microbial communities from plants grown in Nebraska, USA.</title>
        <authorList>
            <person name="Schachtman D."/>
        </authorList>
    </citation>
    <scope>NUCLEOTIDE SEQUENCE [LARGE SCALE GENOMIC DNA]</scope>
    <source>
        <strain evidence="6 7">584</strain>
    </source>
</reference>
<sequence>MARRLPPLVALRAFEAVGRLGSVRAAGEELAVSHTVVSRHVRNLEQRIGARLLRPAGRGLTLTPEGTRFLAQVAQALDLIERATAELSAARRRTLTIWCAPGVASRRVLPRLPELEARLPEQEITLLPTLTRPDFSRAGLGPDGADAEIIYLERAEPADGVRAELLSSPRVFPVASAAFRARYPEVAAPADLLRLPLIHEESTEQWERWLSRAGVTEVPPLRGPRLWHAHLAIEAARLGQGVALANAVLAGEDVATGALVEVVPSDIRLGGYHFLAAAARWDDADLVLLRQWLRELFGTPKEIGA</sequence>
<evidence type="ECO:0000256" key="4">
    <source>
        <dbReference type="ARBA" id="ARBA00023163"/>
    </source>
</evidence>
<dbReference type="Gene3D" id="3.40.190.10">
    <property type="entry name" value="Periplasmic binding protein-like II"/>
    <property type="match status" value="2"/>
</dbReference>
<protein>
    <submittedName>
        <fullName evidence="6">DNA-binding transcriptional LysR family regulator</fullName>
    </submittedName>
</protein>
<dbReference type="Proteomes" id="UP001262410">
    <property type="component" value="Unassembled WGS sequence"/>
</dbReference>
<dbReference type="RefSeq" id="WP_309794065.1">
    <property type="nucleotide sequence ID" value="NZ_JAVDPW010000003.1"/>
</dbReference>
<evidence type="ECO:0000259" key="5">
    <source>
        <dbReference type="PROSITE" id="PS50931"/>
    </source>
</evidence>
<dbReference type="SUPFAM" id="SSF46785">
    <property type="entry name" value="Winged helix' DNA-binding domain"/>
    <property type="match status" value="1"/>
</dbReference>
<organism evidence="6 7">
    <name type="scientific">Inquilinus ginsengisoli</name>
    <dbReference type="NCBI Taxonomy" id="363840"/>
    <lineage>
        <taxon>Bacteria</taxon>
        <taxon>Pseudomonadati</taxon>
        <taxon>Pseudomonadota</taxon>
        <taxon>Alphaproteobacteria</taxon>
        <taxon>Rhodospirillales</taxon>
        <taxon>Rhodospirillaceae</taxon>
        <taxon>Inquilinus</taxon>
    </lineage>
</organism>